<dbReference type="InParanoid" id="A0A168NJU2"/>
<feature type="coiled-coil region" evidence="1">
    <location>
        <begin position="102"/>
        <end position="129"/>
    </location>
</feature>
<protein>
    <submittedName>
        <fullName evidence="2">Uncharacterized protein</fullName>
    </submittedName>
</protein>
<evidence type="ECO:0000256" key="1">
    <source>
        <dbReference type="SAM" id="Coils"/>
    </source>
</evidence>
<keyword evidence="1" id="KW-0175">Coiled coil</keyword>
<dbReference type="EMBL" id="LT553376">
    <property type="protein sequence ID" value="SAM00677.1"/>
    <property type="molecule type" value="Genomic_DNA"/>
</dbReference>
<organism evidence="2">
    <name type="scientific">Absidia glauca</name>
    <name type="common">Pin mould</name>
    <dbReference type="NCBI Taxonomy" id="4829"/>
    <lineage>
        <taxon>Eukaryota</taxon>
        <taxon>Fungi</taxon>
        <taxon>Fungi incertae sedis</taxon>
        <taxon>Mucoromycota</taxon>
        <taxon>Mucoromycotina</taxon>
        <taxon>Mucoromycetes</taxon>
        <taxon>Mucorales</taxon>
        <taxon>Cunninghamellaceae</taxon>
        <taxon>Absidia</taxon>
    </lineage>
</organism>
<feature type="coiled-coil region" evidence="1">
    <location>
        <begin position="12"/>
        <end position="39"/>
    </location>
</feature>
<name>A0A168NJU2_ABSGL</name>
<gene>
    <name evidence="2" type="primary">ABSGL_06393.1 scaffold 8296</name>
</gene>
<reference evidence="2" key="1">
    <citation type="submission" date="2016-04" db="EMBL/GenBank/DDBJ databases">
        <authorList>
            <person name="Evans L.H."/>
            <person name="Alamgir A."/>
            <person name="Owens N."/>
            <person name="Weber N.D."/>
            <person name="Virtaneva K."/>
            <person name="Barbian K."/>
            <person name="Babar A."/>
            <person name="Rosenke K."/>
        </authorList>
    </citation>
    <scope>NUCLEOTIDE SEQUENCE [LARGE SCALE GENOMIC DNA]</scope>
    <source>
        <strain evidence="2">CBS 101.48</strain>
    </source>
</reference>
<keyword evidence="3" id="KW-1185">Reference proteome</keyword>
<proteinExistence type="predicted"/>
<dbReference type="AlphaFoldDB" id="A0A168NJU2"/>
<accession>A0A168NJU2</accession>
<dbReference type="Proteomes" id="UP000078561">
    <property type="component" value="Unassembled WGS sequence"/>
</dbReference>
<evidence type="ECO:0000313" key="3">
    <source>
        <dbReference type="Proteomes" id="UP000078561"/>
    </source>
</evidence>
<evidence type="ECO:0000313" key="2">
    <source>
        <dbReference type="EMBL" id="SAM00677.1"/>
    </source>
</evidence>
<sequence>MVPTTSSQDDYNSQIYLLKQELQDRKDELAQEQQRQVQIYRRVKEAGLPFSTNDADDYQKIQQRMEQVIDRGRKIQKVLALQVKDREAKLEHVMGDDDTGNLEALEAELKDDLARYDKELEELKQQQQQQSPS</sequence>